<dbReference type="PATRIC" id="fig|768706.3.peg.1655"/>
<evidence type="ECO:0000256" key="1">
    <source>
        <dbReference type="SAM" id="Phobius"/>
    </source>
</evidence>
<evidence type="ECO:0000313" key="2">
    <source>
        <dbReference type="EMBL" id="AET67305.1"/>
    </source>
</evidence>
<keyword evidence="1" id="KW-0812">Transmembrane</keyword>
<accession>G7WEX6</accession>
<feature type="transmembrane region" description="Helical" evidence="1">
    <location>
        <begin position="33"/>
        <end position="57"/>
    </location>
</feature>
<proteinExistence type="predicted"/>
<sequence length="61" mass="6390">MAWFSFFGIVVALVVIIVGTLRGHSLILVSTIAALVCAITGAIATVAMQGYAGVYVYRGQE</sequence>
<evidence type="ECO:0000313" key="3">
    <source>
        <dbReference type="Proteomes" id="UP000006346"/>
    </source>
</evidence>
<gene>
    <name evidence="2" type="ordered locus">Desor_1662</name>
</gene>
<name>G7WEX6_DESOD</name>
<dbReference type="Proteomes" id="UP000006346">
    <property type="component" value="Chromosome"/>
</dbReference>
<keyword evidence="3" id="KW-1185">Reference proteome</keyword>
<dbReference type="RefSeq" id="WP_014184124.1">
    <property type="nucleotide sequence ID" value="NC_016584.1"/>
</dbReference>
<dbReference type="KEGG" id="dor:Desor_1662"/>
<keyword evidence="1" id="KW-1133">Transmembrane helix</keyword>
<organism evidence="2 3">
    <name type="scientific">Desulfosporosinus orientis (strain ATCC 19365 / DSM 765 / NCIMB 8382 / VKM B-1628 / Singapore I)</name>
    <name type="common">Desulfotomaculum orientis</name>
    <dbReference type="NCBI Taxonomy" id="768706"/>
    <lineage>
        <taxon>Bacteria</taxon>
        <taxon>Bacillati</taxon>
        <taxon>Bacillota</taxon>
        <taxon>Clostridia</taxon>
        <taxon>Eubacteriales</taxon>
        <taxon>Desulfitobacteriaceae</taxon>
        <taxon>Desulfosporosinus</taxon>
    </lineage>
</organism>
<dbReference type="AlphaFoldDB" id="G7WEX6"/>
<dbReference type="HOGENOM" id="CLU_2914974_0_0_9"/>
<protein>
    <submittedName>
        <fullName evidence="2">Uncharacterized protein</fullName>
    </submittedName>
</protein>
<reference evidence="2 3" key="2">
    <citation type="journal article" date="2012" name="J. Bacteriol.">
        <title>Complete genome sequences of Desulfosporosinus orientis DSM765T, Desulfosporosinus youngiae DSM17734T, Desulfosporosinus meridiei DSM13257T, and Desulfosporosinus acidiphilus DSM22704T.</title>
        <authorList>
            <person name="Pester M."/>
            <person name="Brambilla E."/>
            <person name="Alazard D."/>
            <person name="Rattei T."/>
            <person name="Weinmaier T."/>
            <person name="Han J."/>
            <person name="Lucas S."/>
            <person name="Lapidus A."/>
            <person name="Cheng J.F."/>
            <person name="Goodwin L."/>
            <person name="Pitluck S."/>
            <person name="Peters L."/>
            <person name="Ovchinnikova G."/>
            <person name="Teshima H."/>
            <person name="Detter J.C."/>
            <person name="Han C.S."/>
            <person name="Tapia R."/>
            <person name="Land M.L."/>
            <person name="Hauser L."/>
            <person name="Kyrpides N.C."/>
            <person name="Ivanova N.N."/>
            <person name="Pagani I."/>
            <person name="Huntmann M."/>
            <person name="Wei C.L."/>
            <person name="Davenport K.W."/>
            <person name="Daligault H."/>
            <person name="Chain P.S."/>
            <person name="Chen A."/>
            <person name="Mavromatis K."/>
            <person name="Markowitz V."/>
            <person name="Szeto E."/>
            <person name="Mikhailova N."/>
            <person name="Pati A."/>
            <person name="Wagner M."/>
            <person name="Woyke T."/>
            <person name="Ollivier B."/>
            <person name="Klenk H.P."/>
            <person name="Spring S."/>
            <person name="Loy A."/>
        </authorList>
    </citation>
    <scope>NUCLEOTIDE SEQUENCE [LARGE SCALE GENOMIC DNA]</scope>
    <source>
        <strain evidence="3">ATCC 19365 / DSM 765 / NCIMB 8382 / VKM B-1628</strain>
    </source>
</reference>
<keyword evidence="1" id="KW-0472">Membrane</keyword>
<reference evidence="3" key="1">
    <citation type="submission" date="2011-11" db="EMBL/GenBank/DDBJ databases">
        <title>Complete sequence of Desulfosporosinus orientis DSM 765.</title>
        <authorList>
            <person name="Lucas S."/>
            <person name="Han J."/>
            <person name="Lapidus A."/>
            <person name="Cheng J.-F."/>
            <person name="Goodwin L."/>
            <person name="Pitluck S."/>
            <person name="Peters L."/>
            <person name="Ovchinnikova G."/>
            <person name="Teshima H."/>
            <person name="Detter J.C."/>
            <person name="Han C."/>
            <person name="Tapia R."/>
            <person name="Land M."/>
            <person name="Hauser L."/>
            <person name="Kyrpides N."/>
            <person name="Ivanova N."/>
            <person name="Pagani I."/>
            <person name="Pester M."/>
            <person name="Spring S."/>
            <person name="Ollivier B."/>
            <person name="Rattei T."/>
            <person name="Klenk H.-P."/>
            <person name="Wagner M."/>
            <person name="Loy A."/>
            <person name="Woyke T."/>
        </authorList>
    </citation>
    <scope>NUCLEOTIDE SEQUENCE [LARGE SCALE GENOMIC DNA]</scope>
    <source>
        <strain evidence="3">ATCC 19365 / DSM 765 / NCIMB 8382 / VKM B-1628</strain>
    </source>
</reference>
<dbReference type="EMBL" id="CP003108">
    <property type="protein sequence ID" value="AET67305.1"/>
    <property type="molecule type" value="Genomic_DNA"/>
</dbReference>